<reference evidence="1" key="1">
    <citation type="submission" date="2024-05" db="EMBL/GenBank/DDBJ databases">
        <title>Alkalihalobacillus sp. strain MEB203 novel alkaliphilic bacterium from Lonar Lake, India.</title>
        <authorList>
            <person name="Joshi A."/>
            <person name="Thite S."/>
            <person name="Mengade P."/>
        </authorList>
    </citation>
    <scope>NUCLEOTIDE SEQUENCE</scope>
    <source>
        <strain evidence="1">MEB 203</strain>
    </source>
</reference>
<dbReference type="RefSeq" id="WP_275119438.1">
    <property type="nucleotide sequence ID" value="NZ_JAOTPO010000011.1"/>
</dbReference>
<sequence>MTENEQSINEFTYVYGFRSRKYYKLFITENGICGAVIAGTIPDAIMADIMLPRNPAGFFLEPVYNKKILKRHDREDELTPTLIDNLDFLKIDKKNFFWAKEDIQEVRIQTKMHNFTWPAQNSGTITFVLPKKKKKTFIMYPVQDVEHLTENLKKISSNVNVI</sequence>
<proteinExistence type="predicted"/>
<protein>
    <submittedName>
        <fullName evidence="1">Uncharacterized protein</fullName>
    </submittedName>
</protein>
<dbReference type="Proteomes" id="UP001148125">
    <property type="component" value="Unassembled WGS sequence"/>
</dbReference>
<name>A0ABT5VHA7_9BACI</name>
<evidence type="ECO:0000313" key="2">
    <source>
        <dbReference type="Proteomes" id="UP001148125"/>
    </source>
</evidence>
<keyword evidence="2" id="KW-1185">Reference proteome</keyword>
<accession>A0ABT5VHA7</accession>
<evidence type="ECO:0000313" key="1">
    <source>
        <dbReference type="EMBL" id="MDE5414831.1"/>
    </source>
</evidence>
<comment type="caution">
    <text evidence="1">The sequence shown here is derived from an EMBL/GenBank/DDBJ whole genome shotgun (WGS) entry which is preliminary data.</text>
</comment>
<organism evidence="1 2">
    <name type="scientific">Alkalihalobacterium chitinilyticum</name>
    <dbReference type="NCBI Taxonomy" id="2980103"/>
    <lineage>
        <taxon>Bacteria</taxon>
        <taxon>Bacillati</taxon>
        <taxon>Bacillota</taxon>
        <taxon>Bacilli</taxon>
        <taxon>Bacillales</taxon>
        <taxon>Bacillaceae</taxon>
        <taxon>Alkalihalobacterium</taxon>
    </lineage>
</organism>
<dbReference type="EMBL" id="JAOTPO010000011">
    <property type="protein sequence ID" value="MDE5414831.1"/>
    <property type="molecule type" value="Genomic_DNA"/>
</dbReference>
<gene>
    <name evidence="1" type="ORF">N7Z68_15840</name>
</gene>